<keyword evidence="3" id="KW-1185">Reference proteome</keyword>
<comment type="caution">
    <text evidence="2">The sequence shown here is derived from an EMBL/GenBank/DDBJ whole genome shotgun (WGS) entry which is preliminary data.</text>
</comment>
<organism evidence="2 3">
    <name type="scientific">Tilletia walkeri</name>
    <dbReference type="NCBI Taxonomy" id="117179"/>
    <lineage>
        <taxon>Eukaryota</taxon>
        <taxon>Fungi</taxon>
        <taxon>Dikarya</taxon>
        <taxon>Basidiomycota</taxon>
        <taxon>Ustilaginomycotina</taxon>
        <taxon>Exobasidiomycetes</taxon>
        <taxon>Tilletiales</taxon>
        <taxon>Tilletiaceae</taxon>
        <taxon>Tilletia</taxon>
    </lineage>
</organism>
<feature type="coiled-coil region" evidence="1">
    <location>
        <begin position="12"/>
        <end position="58"/>
    </location>
</feature>
<reference evidence="2" key="2">
    <citation type="journal article" date="2019" name="IMA Fungus">
        <title>Genome sequencing and comparison of five Tilletia species to identify candidate genes for the detection of regulated species infecting wheat.</title>
        <authorList>
            <person name="Nguyen H.D.T."/>
            <person name="Sultana T."/>
            <person name="Kesanakurti P."/>
            <person name="Hambleton S."/>
        </authorList>
    </citation>
    <scope>NUCLEOTIDE SEQUENCE</scope>
    <source>
        <strain evidence="2">DAOMC 236422</strain>
    </source>
</reference>
<name>A0A8X7N3X0_9BASI</name>
<dbReference type="EMBL" id="LWDG02000406">
    <property type="protein sequence ID" value="KAE8265943.1"/>
    <property type="molecule type" value="Genomic_DNA"/>
</dbReference>
<evidence type="ECO:0000313" key="2">
    <source>
        <dbReference type="EMBL" id="KAE8265943.1"/>
    </source>
</evidence>
<evidence type="ECO:0000256" key="1">
    <source>
        <dbReference type="SAM" id="Coils"/>
    </source>
</evidence>
<dbReference type="Proteomes" id="UP000078113">
    <property type="component" value="Unassembled WGS sequence"/>
</dbReference>
<evidence type="ECO:0000313" key="3">
    <source>
        <dbReference type="Proteomes" id="UP000078113"/>
    </source>
</evidence>
<reference evidence="2" key="1">
    <citation type="submission" date="2016-04" db="EMBL/GenBank/DDBJ databases">
        <authorList>
            <person name="Nguyen H.D."/>
            <person name="Samba Siva P."/>
            <person name="Cullis J."/>
            <person name="Levesque C.A."/>
            <person name="Hambleton S."/>
        </authorList>
    </citation>
    <scope>NUCLEOTIDE SEQUENCE</scope>
    <source>
        <strain evidence="2">DAOMC 236422</strain>
    </source>
</reference>
<dbReference type="AlphaFoldDB" id="A0A8X7N3X0"/>
<accession>A0A8X7N3X0</accession>
<proteinExistence type="predicted"/>
<gene>
    <name evidence="2" type="ORF">A4X09_0g6403</name>
</gene>
<keyword evidence="1" id="KW-0175">Coiled coil</keyword>
<protein>
    <submittedName>
        <fullName evidence="2">Uncharacterized protein</fullName>
    </submittedName>
</protein>
<sequence length="79" mass="9048">MFKELGSVKDENVKLRAEVKTLGERNRHLEQDTSEVLKTKLIKQHAKYNDVLTKLQNECIAHAATKAKLAKFKKATKQL</sequence>